<dbReference type="Proteomes" id="UP000053424">
    <property type="component" value="Unassembled WGS sequence"/>
</dbReference>
<dbReference type="STRING" id="686832.A0A0C3CEB3"/>
<gene>
    <name evidence="2" type="ORF">M413DRAFT_445158</name>
</gene>
<dbReference type="HOGENOM" id="CLU_023529_2_1_1"/>
<dbReference type="EMBL" id="KN831779">
    <property type="protein sequence ID" value="KIM41971.1"/>
    <property type="molecule type" value="Genomic_DNA"/>
</dbReference>
<dbReference type="InterPro" id="IPR036885">
    <property type="entry name" value="SWIB_MDM2_dom_sf"/>
</dbReference>
<dbReference type="OrthoDB" id="10263741at2759"/>
<sequence length="411" mass="47283">MDPGPKLAKRRKLLDRSIPNVILQNPEFAQDSRMYQDLLEMERKLDWTMTRKRVEVQDALARTPTTTRTLRIFLSHTVSSQLWQVGEVPPIANFETGEGIPAWAFKVEGRLLEVQNQRHRDKNPLRKFSTMIKRMVVELDRDPALYADGKIVEWPRAPGHHNPSLDGFTIRRKGDTPTKIRIVMYLDHFPEQYKVLPELANVLGIKEDSRIGIIQTLWNYIKLQGLQDKVDRRVIRADERLRPIFGAETVSFQKLPDIVNRYLVAPDPIILHYLINPAVPPPDRPSAWDVEVKMEDSALKHRMAVTVTTSKESAQTLVKIDEEIALLAQSLHNSHMKRTFLESFAKDPAQFIQTWLESQSRDLECILGSGPSEGQTVRQEELKRSEFFQLPWVEEAVAIQEGIRLSHKGIA</sequence>
<dbReference type="InterPro" id="IPR019835">
    <property type="entry name" value="SWIB_domain"/>
</dbReference>
<dbReference type="CDD" id="cd10568">
    <property type="entry name" value="SWIB_like"/>
    <property type="match status" value="1"/>
</dbReference>
<dbReference type="SMART" id="SM00151">
    <property type="entry name" value="SWIB"/>
    <property type="match status" value="1"/>
</dbReference>
<evidence type="ECO:0000313" key="3">
    <source>
        <dbReference type="Proteomes" id="UP000053424"/>
    </source>
</evidence>
<protein>
    <recommendedName>
        <fullName evidence="1">DM2 domain-containing protein</fullName>
    </recommendedName>
</protein>
<accession>A0A0C3CEB3</accession>
<proteinExistence type="predicted"/>
<dbReference type="InterPro" id="IPR003121">
    <property type="entry name" value="SWIB_MDM2_domain"/>
</dbReference>
<evidence type="ECO:0000259" key="1">
    <source>
        <dbReference type="PROSITE" id="PS51925"/>
    </source>
</evidence>
<dbReference type="PROSITE" id="PS51925">
    <property type="entry name" value="SWIB_MDM2"/>
    <property type="match status" value="1"/>
</dbReference>
<reference evidence="3" key="2">
    <citation type="submission" date="2015-01" db="EMBL/GenBank/DDBJ databases">
        <title>Evolutionary Origins and Diversification of the Mycorrhizal Mutualists.</title>
        <authorList>
            <consortium name="DOE Joint Genome Institute"/>
            <consortium name="Mycorrhizal Genomics Consortium"/>
            <person name="Kohler A."/>
            <person name="Kuo A."/>
            <person name="Nagy L.G."/>
            <person name="Floudas D."/>
            <person name="Copeland A."/>
            <person name="Barry K.W."/>
            <person name="Cichocki N."/>
            <person name="Veneault-Fourrey C."/>
            <person name="LaButti K."/>
            <person name="Lindquist E.A."/>
            <person name="Lipzen A."/>
            <person name="Lundell T."/>
            <person name="Morin E."/>
            <person name="Murat C."/>
            <person name="Riley R."/>
            <person name="Ohm R."/>
            <person name="Sun H."/>
            <person name="Tunlid A."/>
            <person name="Henrissat B."/>
            <person name="Grigoriev I.V."/>
            <person name="Hibbett D.S."/>
            <person name="Martin F."/>
        </authorList>
    </citation>
    <scope>NUCLEOTIDE SEQUENCE [LARGE SCALE GENOMIC DNA]</scope>
    <source>
        <strain evidence="3">h7</strain>
    </source>
</reference>
<dbReference type="PANTHER" id="PTHR13844">
    <property type="entry name" value="SWI/SNF-RELATED MATRIX-ASSOCIATED ACTIN-DEPENDENT REGULATOR OF CHROMATIN SUBFAMILY D"/>
    <property type="match status" value="1"/>
</dbReference>
<dbReference type="SUPFAM" id="SSF47592">
    <property type="entry name" value="SWIB/MDM2 domain"/>
    <property type="match status" value="1"/>
</dbReference>
<reference evidence="2 3" key="1">
    <citation type="submission" date="2014-04" db="EMBL/GenBank/DDBJ databases">
        <authorList>
            <consortium name="DOE Joint Genome Institute"/>
            <person name="Kuo A."/>
            <person name="Gay G."/>
            <person name="Dore J."/>
            <person name="Kohler A."/>
            <person name="Nagy L.G."/>
            <person name="Floudas D."/>
            <person name="Copeland A."/>
            <person name="Barry K.W."/>
            <person name="Cichocki N."/>
            <person name="Veneault-Fourrey C."/>
            <person name="LaButti K."/>
            <person name="Lindquist E.A."/>
            <person name="Lipzen A."/>
            <person name="Lundell T."/>
            <person name="Morin E."/>
            <person name="Murat C."/>
            <person name="Sun H."/>
            <person name="Tunlid A."/>
            <person name="Henrissat B."/>
            <person name="Grigoriev I.V."/>
            <person name="Hibbett D.S."/>
            <person name="Martin F."/>
            <person name="Nordberg H.P."/>
            <person name="Cantor M.N."/>
            <person name="Hua S.X."/>
        </authorList>
    </citation>
    <scope>NUCLEOTIDE SEQUENCE [LARGE SCALE GENOMIC DNA]</scope>
    <source>
        <strain evidence="3">h7</strain>
    </source>
</reference>
<dbReference type="Gene3D" id="1.10.245.10">
    <property type="entry name" value="SWIB/MDM2 domain"/>
    <property type="match status" value="1"/>
</dbReference>
<dbReference type="AlphaFoldDB" id="A0A0C3CEB3"/>
<dbReference type="Pfam" id="PF02201">
    <property type="entry name" value="SWIB"/>
    <property type="match status" value="1"/>
</dbReference>
<evidence type="ECO:0000313" key="2">
    <source>
        <dbReference type="EMBL" id="KIM41971.1"/>
    </source>
</evidence>
<organism evidence="2 3">
    <name type="scientific">Hebeloma cylindrosporum</name>
    <dbReference type="NCBI Taxonomy" id="76867"/>
    <lineage>
        <taxon>Eukaryota</taxon>
        <taxon>Fungi</taxon>
        <taxon>Dikarya</taxon>
        <taxon>Basidiomycota</taxon>
        <taxon>Agaricomycotina</taxon>
        <taxon>Agaricomycetes</taxon>
        <taxon>Agaricomycetidae</taxon>
        <taxon>Agaricales</taxon>
        <taxon>Agaricineae</taxon>
        <taxon>Hymenogastraceae</taxon>
        <taxon>Hebeloma</taxon>
    </lineage>
</organism>
<name>A0A0C3CEB3_HEBCY</name>
<keyword evidence="3" id="KW-1185">Reference proteome</keyword>
<feature type="domain" description="DM2" evidence="1">
    <location>
        <begin position="188"/>
        <end position="265"/>
    </location>
</feature>